<evidence type="ECO:0000259" key="2">
    <source>
        <dbReference type="Pfam" id="PF16051"/>
    </source>
</evidence>
<evidence type="ECO:0000313" key="4">
    <source>
        <dbReference type="Proteomes" id="UP001381693"/>
    </source>
</evidence>
<organism evidence="3 4">
    <name type="scientific">Halocaridina rubra</name>
    <name type="common">Hawaiian red shrimp</name>
    <dbReference type="NCBI Taxonomy" id="373956"/>
    <lineage>
        <taxon>Eukaryota</taxon>
        <taxon>Metazoa</taxon>
        <taxon>Ecdysozoa</taxon>
        <taxon>Arthropoda</taxon>
        <taxon>Crustacea</taxon>
        <taxon>Multicrustacea</taxon>
        <taxon>Malacostraca</taxon>
        <taxon>Eumalacostraca</taxon>
        <taxon>Eucarida</taxon>
        <taxon>Decapoda</taxon>
        <taxon>Pleocyemata</taxon>
        <taxon>Caridea</taxon>
        <taxon>Atyoidea</taxon>
        <taxon>Atyidae</taxon>
        <taxon>Halocaridina</taxon>
    </lineage>
</organism>
<comment type="caution">
    <text evidence="3">The sequence shown here is derived from an EMBL/GenBank/DDBJ whole genome shotgun (WGS) entry which is preliminary data.</text>
</comment>
<dbReference type="InterPro" id="IPR032050">
    <property type="entry name" value="DUF4797"/>
</dbReference>
<feature type="non-terminal residue" evidence="3">
    <location>
        <position position="1"/>
    </location>
</feature>
<name>A0AAN8WLZ4_HALRR</name>
<evidence type="ECO:0000256" key="1">
    <source>
        <dbReference type="SAM" id="MobiDB-lite"/>
    </source>
</evidence>
<feature type="compositionally biased region" description="Low complexity" evidence="1">
    <location>
        <begin position="244"/>
        <end position="263"/>
    </location>
</feature>
<feature type="region of interest" description="Disordered" evidence="1">
    <location>
        <begin position="44"/>
        <end position="79"/>
    </location>
</feature>
<feature type="region of interest" description="Disordered" evidence="1">
    <location>
        <begin position="229"/>
        <end position="275"/>
    </location>
</feature>
<dbReference type="Pfam" id="PF16051">
    <property type="entry name" value="DUF4797"/>
    <property type="match status" value="1"/>
</dbReference>
<feature type="compositionally biased region" description="Basic and acidic residues" evidence="1">
    <location>
        <begin position="265"/>
        <end position="274"/>
    </location>
</feature>
<reference evidence="3 4" key="1">
    <citation type="submission" date="2023-11" db="EMBL/GenBank/DDBJ databases">
        <title>Halocaridina rubra genome assembly.</title>
        <authorList>
            <person name="Smith C."/>
        </authorList>
    </citation>
    <scope>NUCLEOTIDE SEQUENCE [LARGE SCALE GENOMIC DNA]</scope>
    <source>
        <strain evidence="3">EP-1</strain>
        <tissue evidence="3">Whole</tissue>
    </source>
</reference>
<dbReference type="Proteomes" id="UP001381693">
    <property type="component" value="Unassembled WGS sequence"/>
</dbReference>
<sequence>IYEYNCAHHLYLRELHSIFLIMHAQRCPVAKLLAASQQNQSLKGKIPNYNSPPIDSHLPRRSQGAMNDILPNKGKLRPPTKVQQAKGQEKPSFFQRLHGDSVPLLPPCPQMYSDENWTQNLRAKKSVACQKEQVISKNTLCGPSLVFNENCSIHGPHAVKKASHRYAFPKSISCPTPARFDSRQTANAERLKNWRRNSLTINGIGVGGGGMNDNKTDFARRKSTVHHLSSFHQKKHFEGPAPPASSSLCASPSSDMSSPSARSLVKNDERENLQNRRSQFKRAWTFFSMGCDEVQKGKPTPQRILRQPTRYVYRRGISGLPVECTNRNMGVAF</sequence>
<accession>A0AAN8WLZ4</accession>
<feature type="domain" description="DUF4797" evidence="2">
    <location>
        <begin position="301"/>
        <end position="328"/>
    </location>
</feature>
<dbReference type="AlphaFoldDB" id="A0AAN8WLZ4"/>
<evidence type="ECO:0000313" key="3">
    <source>
        <dbReference type="EMBL" id="KAK7056552.1"/>
    </source>
</evidence>
<keyword evidence="4" id="KW-1185">Reference proteome</keyword>
<proteinExistence type="predicted"/>
<feature type="compositionally biased region" description="Polar residues" evidence="1">
    <location>
        <begin position="44"/>
        <end position="53"/>
    </location>
</feature>
<dbReference type="EMBL" id="JAXCGZ010021223">
    <property type="protein sequence ID" value="KAK7056552.1"/>
    <property type="molecule type" value="Genomic_DNA"/>
</dbReference>
<gene>
    <name evidence="3" type="ORF">SK128_019889</name>
</gene>
<protein>
    <recommendedName>
        <fullName evidence="2">DUF4797 domain-containing protein</fullName>
    </recommendedName>
</protein>